<dbReference type="Gene3D" id="3.90.70.10">
    <property type="entry name" value="Cysteine proteinases"/>
    <property type="match status" value="1"/>
</dbReference>
<organism evidence="4 5">
    <name type="scientific">Mycobacterium florentinum</name>
    <dbReference type="NCBI Taxonomy" id="292462"/>
    <lineage>
        <taxon>Bacteria</taxon>
        <taxon>Bacillati</taxon>
        <taxon>Actinomycetota</taxon>
        <taxon>Actinomycetes</taxon>
        <taxon>Mycobacteriales</taxon>
        <taxon>Mycobacteriaceae</taxon>
        <taxon>Mycobacterium</taxon>
        <taxon>Mycobacterium simiae complex</taxon>
    </lineage>
</organism>
<feature type="chain" id="PRO_5013004626" description="Peptidase C39-like domain-containing protein" evidence="2">
    <location>
        <begin position="33"/>
        <end position="223"/>
    </location>
</feature>
<dbReference type="AlphaFoldDB" id="A0A1X1UC23"/>
<protein>
    <recommendedName>
        <fullName evidence="3">Peptidase C39-like domain-containing protein</fullName>
    </recommendedName>
</protein>
<accession>A0A1X1UC23</accession>
<dbReference type="OrthoDB" id="461196at2"/>
<feature type="domain" description="Peptidase C39-like" evidence="3">
    <location>
        <begin position="53"/>
        <end position="193"/>
    </location>
</feature>
<proteinExistence type="predicted"/>
<comment type="caution">
    <text evidence="4">The sequence shown here is derived from an EMBL/GenBank/DDBJ whole genome shotgun (WGS) entry which is preliminary data.</text>
</comment>
<feature type="region of interest" description="Disordered" evidence="1">
    <location>
        <begin position="84"/>
        <end position="109"/>
    </location>
</feature>
<evidence type="ECO:0000313" key="4">
    <source>
        <dbReference type="EMBL" id="ORV54288.1"/>
    </source>
</evidence>
<keyword evidence="2" id="KW-0732">Signal</keyword>
<reference evidence="4 5" key="1">
    <citation type="submission" date="2016-01" db="EMBL/GenBank/DDBJ databases">
        <title>The new phylogeny of the genus Mycobacterium.</title>
        <authorList>
            <person name="Tarcisio F."/>
            <person name="Conor M."/>
            <person name="Antonella G."/>
            <person name="Elisabetta G."/>
            <person name="Giulia F.S."/>
            <person name="Sara T."/>
            <person name="Anna F."/>
            <person name="Clotilde B."/>
            <person name="Roberto B."/>
            <person name="Veronica D.S."/>
            <person name="Fabio R."/>
            <person name="Monica P."/>
            <person name="Olivier J."/>
            <person name="Enrico T."/>
            <person name="Nicola S."/>
        </authorList>
    </citation>
    <scope>NUCLEOTIDE SEQUENCE [LARGE SCALE GENOMIC DNA]</scope>
    <source>
        <strain evidence="4 5">DSM 44852</strain>
    </source>
</reference>
<dbReference type="Proteomes" id="UP000193010">
    <property type="component" value="Unassembled WGS sequence"/>
</dbReference>
<dbReference type="EMBL" id="LQOV01000008">
    <property type="protein sequence ID" value="ORV54288.1"/>
    <property type="molecule type" value="Genomic_DNA"/>
</dbReference>
<dbReference type="Pfam" id="PF13529">
    <property type="entry name" value="Peptidase_C39_2"/>
    <property type="match status" value="1"/>
</dbReference>
<feature type="signal peptide" evidence="2">
    <location>
        <begin position="1"/>
        <end position="32"/>
    </location>
</feature>
<evidence type="ECO:0000256" key="1">
    <source>
        <dbReference type="SAM" id="MobiDB-lite"/>
    </source>
</evidence>
<sequence>MKALTIAAIARTAAVAVVAGAVALGLAGPATATSGTMYGDPAAAAKYWRYQQYWDDCALVSSADVIGEVTGVAPPEEEIIDRAHATPSSQGPGPIYTRPANPKDPNSGEGMWFRDIPALLAQYNVGATIRNGSIEELEQELGAGHKVLVSLNSELIWHEPVDQKDEQGNPAHDHTVVVTGVDTRSDVVHLNDSGSRQGRDEQIPLALFVQSWNSSDKLMAVTT</sequence>
<evidence type="ECO:0000256" key="2">
    <source>
        <dbReference type="SAM" id="SignalP"/>
    </source>
</evidence>
<evidence type="ECO:0000313" key="5">
    <source>
        <dbReference type="Proteomes" id="UP000193010"/>
    </source>
</evidence>
<dbReference type="RefSeq" id="WP_085221346.1">
    <property type="nucleotide sequence ID" value="NZ_AP022576.1"/>
</dbReference>
<gene>
    <name evidence="4" type="ORF">AWC05_16865</name>
</gene>
<evidence type="ECO:0000259" key="3">
    <source>
        <dbReference type="Pfam" id="PF13529"/>
    </source>
</evidence>
<keyword evidence="5" id="KW-1185">Reference proteome</keyword>
<name>A0A1X1UC23_MYCFL</name>
<dbReference type="InterPro" id="IPR039564">
    <property type="entry name" value="Peptidase_C39-like"/>
</dbReference>